<keyword evidence="4" id="KW-1185">Reference proteome</keyword>
<dbReference type="GO" id="GO:0006508">
    <property type="term" value="P:proteolysis"/>
    <property type="evidence" value="ECO:0007669"/>
    <property type="project" value="InterPro"/>
</dbReference>
<sequence length="702" mass="76783">MSATDAFLDQYLRTHRFQLGVPSSFTVSPDGERVVFLRTRSGGDPLSCLWTLSAGTGEEQLVVDPDDILPPAEDRGASSADAWLRERTRQRAHGITAYATDAVVDLAVFCLDGRVCTARLGTRQVRTLETARPAFDPRPSPDGTRIAYVHAGSLRTVGVDGRGDSLVVAPEGENVTYGVAEHVAAESMERLRGFWWSPDSRRLMVARVDTTSVERWYLSDPARPATPPRQVAYPAAGTANADVSLWLVSPDEDAVAVEWDRKAFEYVVEVNWSLDEPLVLVQDRTQRRMRVLAVAPATGRTRVVREETDPCWVTVVKGVPAVTASGRLVTVTDQEDSRRLLVDGEAVTPPGLQVREVVGTDGETVFVRASREPTRTGLWSWDPSYGARQETRAAGVWNGRVGGGTVVSYGRAPDRDGWEVTVRDRSRATSRVRSLAERPLLKPNVQLLRVGQRKLRVAVVRPAGSDTDQLLPVLMDPYAGPYLQRVTEEQDGYLLPQWLAEQGFAVVIIDGRGTPGRGPGWERTIRGDIATPVLQDQVDGLQATAAAVGGLDLTRVGIRGWSFGGFLAALAVLRRPDVFHAAVAGAPVTDQTLYDTHWRERHLGHPADEPDNYVRSSLIKDAAHLTRPLMLIHGTADDNVVSAHTFRLSEALLRAGRPHTFLPLPGAAHMVADHEVQRNMLLLQVAFLKDALCGSRPPTPSS</sequence>
<dbReference type="STRING" id="83656.B1H18_14195"/>
<dbReference type="GO" id="GO:0008236">
    <property type="term" value="F:serine-type peptidase activity"/>
    <property type="evidence" value="ECO:0007669"/>
    <property type="project" value="InterPro"/>
</dbReference>
<dbReference type="AlphaFoldDB" id="A0A1V4A9X5"/>
<dbReference type="InterPro" id="IPR011659">
    <property type="entry name" value="WD40"/>
</dbReference>
<feature type="domain" description="Peptidase S9 prolyl oligopeptidase catalytic" evidence="1">
    <location>
        <begin position="496"/>
        <end position="692"/>
    </location>
</feature>
<dbReference type="Pfam" id="PF07676">
    <property type="entry name" value="PD40"/>
    <property type="match status" value="1"/>
</dbReference>
<organism evidence="3 4">
    <name type="scientific">Streptomyces tsukubensis</name>
    <dbReference type="NCBI Taxonomy" id="83656"/>
    <lineage>
        <taxon>Bacteria</taxon>
        <taxon>Bacillati</taxon>
        <taxon>Actinomycetota</taxon>
        <taxon>Actinomycetes</taxon>
        <taxon>Kitasatosporales</taxon>
        <taxon>Streptomycetaceae</taxon>
        <taxon>Streptomyces</taxon>
    </lineage>
</organism>
<dbReference type="RefSeq" id="WP_077968222.1">
    <property type="nucleotide sequence ID" value="NZ_CP045178.1"/>
</dbReference>
<dbReference type="Proteomes" id="UP000190539">
    <property type="component" value="Unassembled WGS sequence"/>
</dbReference>
<gene>
    <name evidence="3" type="ORF">B1H18_14195</name>
</gene>
<reference evidence="3 4" key="1">
    <citation type="submission" date="2017-02" db="EMBL/GenBank/DDBJ databases">
        <title>Draft Genome Sequence of Streptomyces tsukubaensis F601, a Producer of the immunosuppressant tacrolimus FK506.</title>
        <authorList>
            <person name="Zong G."/>
            <person name="Zhong C."/>
            <person name="Fu J."/>
            <person name="Qin R."/>
            <person name="Cao G."/>
        </authorList>
    </citation>
    <scope>NUCLEOTIDE SEQUENCE [LARGE SCALE GENOMIC DNA]</scope>
    <source>
        <strain evidence="3 4">F601</strain>
    </source>
</reference>
<protein>
    <submittedName>
        <fullName evidence="3">S9 family peptidase</fullName>
    </submittedName>
</protein>
<dbReference type="InterPro" id="IPR029058">
    <property type="entry name" value="AB_hydrolase_fold"/>
</dbReference>
<dbReference type="Gene3D" id="2.140.10.30">
    <property type="entry name" value="Dipeptidylpeptidase IV, N-terminal domain"/>
    <property type="match status" value="1"/>
</dbReference>
<dbReference type="Gene3D" id="3.40.50.1820">
    <property type="entry name" value="alpha/beta hydrolase"/>
    <property type="match status" value="1"/>
</dbReference>
<dbReference type="InterPro" id="IPR050278">
    <property type="entry name" value="Serine_Prot_S9B/DPPIV"/>
</dbReference>
<evidence type="ECO:0000313" key="3">
    <source>
        <dbReference type="EMBL" id="OON79707.1"/>
    </source>
</evidence>
<dbReference type="SUPFAM" id="SSF53474">
    <property type="entry name" value="alpha/beta-Hydrolases"/>
    <property type="match status" value="1"/>
</dbReference>
<proteinExistence type="predicted"/>
<dbReference type="Pfam" id="PF00930">
    <property type="entry name" value="DPPIV_N"/>
    <property type="match status" value="1"/>
</dbReference>
<accession>A0A1V4A9X5</accession>
<dbReference type="SUPFAM" id="SSF82171">
    <property type="entry name" value="DPP6 N-terminal domain-like"/>
    <property type="match status" value="1"/>
</dbReference>
<dbReference type="EMBL" id="MVFC01000009">
    <property type="protein sequence ID" value="OON79707.1"/>
    <property type="molecule type" value="Genomic_DNA"/>
</dbReference>
<dbReference type="PANTHER" id="PTHR11731">
    <property type="entry name" value="PROTEASE FAMILY S9B,C DIPEPTIDYL-PEPTIDASE IV-RELATED"/>
    <property type="match status" value="1"/>
</dbReference>
<dbReference type="Pfam" id="PF00326">
    <property type="entry name" value="Peptidase_S9"/>
    <property type="match status" value="1"/>
</dbReference>
<dbReference type="OrthoDB" id="9812921at2"/>
<feature type="domain" description="Dipeptidylpeptidase IV N-terminal" evidence="2">
    <location>
        <begin position="122"/>
        <end position="340"/>
    </location>
</feature>
<dbReference type="InterPro" id="IPR001375">
    <property type="entry name" value="Peptidase_S9_cat"/>
</dbReference>
<evidence type="ECO:0000313" key="4">
    <source>
        <dbReference type="Proteomes" id="UP000190539"/>
    </source>
</evidence>
<dbReference type="GO" id="GO:0008239">
    <property type="term" value="F:dipeptidyl-peptidase activity"/>
    <property type="evidence" value="ECO:0007669"/>
    <property type="project" value="TreeGrafter"/>
</dbReference>
<comment type="caution">
    <text evidence="3">The sequence shown here is derived from an EMBL/GenBank/DDBJ whole genome shotgun (WGS) entry which is preliminary data.</text>
</comment>
<name>A0A1V4A9X5_9ACTN</name>
<dbReference type="InterPro" id="IPR002469">
    <property type="entry name" value="Peptidase_S9B_N"/>
</dbReference>
<evidence type="ECO:0000259" key="2">
    <source>
        <dbReference type="Pfam" id="PF00930"/>
    </source>
</evidence>
<dbReference type="PANTHER" id="PTHR11731:SF193">
    <property type="entry name" value="DIPEPTIDYL PEPTIDASE 9"/>
    <property type="match status" value="1"/>
</dbReference>
<evidence type="ECO:0000259" key="1">
    <source>
        <dbReference type="Pfam" id="PF00326"/>
    </source>
</evidence>